<comment type="caution">
    <text evidence="2">The sequence shown here is derived from an EMBL/GenBank/DDBJ whole genome shotgun (WGS) entry which is preliminary data.</text>
</comment>
<evidence type="ECO:0000313" key="2">
    <source>
        <dbReference type="EMBL" id="TDQ33019.1"/>
    </source>
</evidence>
<organism evidence="2 3">
    <name type="scientific">Zeaxanthinibacter enoshimensis</name>
    <dbReference type="NCBI Taxonomy" id="392009"/>
    <lineage>
        <taxon>Bacteria</taxon>
        <taxon>Pseudomonadati</taxon>
        <taxon>Bacteroidota</taxon>
        <taxon>Flavobacteriia</taxon>
        <taxon>Flavobacteriales</taxon>
        <taxon>Flavobacteriaceae</taxon>
        <taxon>Zeaxanthinibacter</taxon>
    </lineage>
</organism>
<dbReference type="InterPro" id="IPR028973">
    <property type="entry name" value="PhnB-like"/>
</dbReference>
<evidence type="ECO:0000313" key="3">
    <source>
        <dbReference type="Proteomes" id="UP000295468"/>
    </source>
</evidence>
<dbReference type="Proteomes" id="UP000295468">
    <property type="component" value="Unassembled WGS sequence"/>
</dbReference>
<name>A0A4R6TT06_9FLAO</name>
<keyword evidence="3" id="KW-1185">Reference proteome</keyword>
<keyword evidence="2" id="KW-0489">Methyltransferase</keyword>
<accession>A0A4R6TT06</accession>
<dbReference type="CDD" id="cd06588">
    <property type="entry name" value="PhnB_like"/>
    <property type="match status" value="1"/>
</dbReference>
<dbReference type="AlphaFoldDB" id="A0A4R6TT06"/>
<sequence>MDTNIYPCIWFKEDAQEAAAFYTQVFPNSHYLSKRDPVIEIDLNGTRFMLLQGGPAFSPSAAVSYFVYCGSEKEIDRLYAELSEGGSVLMPLDTYDWTSRYAWVQDKFGVNWQLDIDDIRSDQKIVPALLFSNEKKLAVKEARDFYTGIFDPSRFLMESPYPPGHDMPGGTLLFAQFRIRDVIFNIMSNPMPAEFDFSPGNSFVLECKDQQELDKYWEELGKEGAYSQCGWLEDKYGLSWQVIPAELPSLLSDPDRAEEVMKRLLKMQKLEIAELKNT</sequence>
<dbReference type="RefSeq" id="WP_133643035.1">
    <property type="nucleotide sequence ID" value="NZ_SNYI01000001.1"/>
</dbReference>
<dbReference type="PANTHER" id="PTHR33990">
    <property type="entry name" value="PROTEIN YJDN-RELATED"/>
    <property type="match status" value="1"/>
</dbReference>
<keyword evidence="2" id="KW-0830">Ubiquinone</keyword>
<feature type="domain" description="PhnB-like" evidence="1">
    <location>
        <begin position="123"/>
        <end position="243"/>
    </location>
</feature>
<dbReference type="OrthoDB" id="9806473at2"/>
<dbReference type="GO" id="GO:0008168">
    <property type="term" value="F:methyltransferase activity"/>
    <property type="evidence" value="ECO:0007669"/>
    <property type="project" value="UniProtKB-KW"/>
</dbReference>
<dbReference type="Pfam" id="PF06983">
    <property type="entry name" value="3-dmu-9_3-mt"/>
    <property type="match status" value="2"/>
</dbReference>
<dbReference type="SUPFAM" id="SSF54593">
    <property type="entry name" value="Glyoxalase/Bleomycin resistance protein/Dihydroxybiphenyl dioxygenase"/>
    <property type="match status" value="2"/>
</dbReference>
<protein>
    <submittedName>
        <fullName evidence="2">Putative 3-demethylubiquinone-9 3-methyltransferase (Glyoxalase superfamily)</fullName>
    </submittedName>
</protein>
<feature type="domain" description="PhnB-like" evidence="1">
    <location>
        <begin position="4"/>
        <end position="114"/>
    </location>
</feature>
<evidence type="ECO:0000259" key="1">
    <source>
        <dbReference type="Pfam" id="PF06983"/>
    </source>
</evidence>
<dbReference type="EMBL" id="SNYI01000001">
    <property type="protein sequence ID" value="TDQ33019.1"/>
    <property type="molecule type" value="Genomic_DNA"/>
</dbReference>
<dbReference type="GO" id="GO:0032259">
    <property type="term" value="P:methylation"/>
    <property type="evidence" value="ECO:0007669"/>
    <property type="project" value="UniProtKB-KW"/>
</dbReference>
<dbReference type="InterPro" id="IPR029068">
    <property type="entry name" value="Glyas_Bleomycin-R_OHBP_Dase"/>
</dbReference>
<dbReference type="Gene3D" id="3.10.180.10">
    <property type="entry name" value="2,3-Dihydroxybiphenyl 1,2-Dioxygenase, domain 1"/>
    <property type="match status" value="1"/>
</dbReference>
<dbReference type="Gene3D" id="3.30.720.100">
    <property type="match status" value="1"/>
</dbReference>
<reference evidence="2 3" key="1">
    <citation type="submission" date="2019-03" db="EMBL/GenBank/DDBJ databases">
        <title>Genomic Encyclopedia of Archaeal and Bacterial Type Strains, Phase II (KMG-II): from individual species to whole genera.</title>
        <authorList>
            <person name="Goeker M."/>
        </authorList>
    </citation>
    <scope>NUCLEOTIDE SEQUENCE [LARGE SCALE GENOMIC DNA]</scope>
    <source>
        <strain evidence="2 3">DSM 18435</strain>
    </source>
</reference>
<dbReference type="Gene3D" id="3.30.720.110">
    <property type="match status" value="1"/>
</dbReference>
<gene>
    <name evidence="2" type="ORF">CLV82_0857</name>
</gene>
<keyword evidence="2" id="KW-0808">Transferase</keyword>
<proteinExistence type="predicted"/>